<dbReference type="AlphaFoldDB" id="A0A852YMM2"/>
<organism evidence="2 3">
    <name type="scientific">Schumannella luteola</name>
    <dbReference type="NCBI Taxonomy" id="472059"/>
    <lineage>
        <taxon>Bacteria</taxon>
        <taxon>Bacillati</taxon>
        <taxon>Actinomycetota</taxon>
        <taxon>Actinomycetes</taxon>
        <taxon>Micrococcales</taxon>
        <taxon>Microbacteriaceae</taxon>
        <taxon>Schumannella</taxon>
    </lineage>
</organism>
<evidence type="ECO:0000259" key="1">
    <source>
        <dbReference type="SMART" id="SM00849"/>
    </source>
</evidence>
<dbReference type="InterPro" id="IPR036866">
    <property type="entry name" value="RibonucZ/Hydroxyglut_hydro"/>
</dbReference>
<feature type="domain" description="Metallo-beta-lactamase" evidence="1">
    <location>
        <begin position="31"/>
        <end position="210"/>
    </location>
</feature>
<dbReference type="PANTHER" id="PTHR42951">
    <property type="entry name" value="METALLO-BETA-LACTAMASE DOMAIN-CONTAINING"/>
    <property type="match status" value="1"/>
</dbReference>
<dbReference type="RefSeq" id="WP_179565958.1">
    <property type="nucleotide sequence ID" value="NZ_JACBZY010000001.1"/>
</dbReference>
<dbReference type="GO" id="GO:0016787">
    <property type="term" value="F:hydrolase activity"/>
    <property type="evidence" value="ECO:0007669"/>
    <property type="project" value="UniProtKB-KW"/>
</dbReference>
<dbReference type="Gene3D" id="3.60.15.10">
    <property type="entry name" value="Ribonuclease Z/Hydroxyacylglutathione hydrolase-like"/>
    <property type="match status" value="1"/>
</dbReference>
<dbReference type="EMBL" id="JACBZY010000001">
    <property type="protein sequence ID" value="NYG98475.1"/>
    <property type="molecule type" value="Genomic_DNA"/>
</dbReference>
<sequence>MSADVTRTAGFGAGPGGVATITVTASEEGWRANAHLLVLPTSVVLIDAPLLDRDAEVVERELAAVGTPLAAVIVTHPHPDHFATAARFGAPVRALPAVAAAIEKSGAQQIAASYAVTGISDAAPPAPRVEPTILPGPEVIDGVLFEFAEVEDAEASRQLVVRLPAEGILVAGDLVSAGVHPFLAGRALASWRAGLDQLRTPAVRVLLPGHGIPASDGTAVIDATADYLRRAEPELAAASGPHDLDTRLDAAFPELGGRRMHALQNVFLFP</sequence>
<dbReference type="SUPFAM" id="SSF56281">
    <property type="entry name" value="Metallo-hydrolase/oxidoreductase"/>
    <property type="match status" value="1"/>
</dbReference>
<accession>A0A852YMM2</accession>
<proteinExistence type="predicted"/>
<comment type="caution">
    <text evidence="2">The sequence shown here is derived from an EMBL/GenBank/DDBJ whole genome shotgun (WGS) entry which is preliminary data.</text>
</comment>
<protein>
    <submittedName>
        <fullName evidence="2">Glyoxylase-like metal-dependent hydrolase (Beta-lactamase superfamily II)</fullName>
    </submittedName>
</protein>
<reference evidence="2 3" key="1">
    <citation type="submission" date="2020-07" db="EMBL/GenBank/DDBJ databases">
        <title>Sequencing the genomes of 1000 actinobacteria strains.</title>
        <authorList>
            <person name="Klenk H.-P."/>
        </authorList>
    </citation>
    <scope>NUCLEOTIDE SEQUENCE [LARGE SCALE GENOMIC DNA]</scope>
    <source>
        <strain evidence="2 3">DSM 23141</strain>
    </source>
</reference>
<dbReference type="InterPro" id="IPR050855">
    <property type="entry name" value="NDM-1-like"/>
</dbReference>
<dbReference type="Pfam" id="PF00753">
    <property type="entry name" value="Lactamase_B"/>
    <property type="match status" value="1"/>
</dbReference>
<evidence type="ECO:0000313" key="3">
    <source>
        <dbReference type="Proteomes" id="UP000553888"/>
    </source>
</evidence>
<dbReference type="SMART" id="SM00849">
    <property type="entry name" value="Lactamase_B"/>
    <property type="match status" value="1"/>
</dbReference>
<name>A0A852YMM2_9MICO</name>
<gene>
    <name evidence="2" type="ORF">BJ979_001101</name>
</gene>
<evidence type="ECO:0000313" key="2">
    <source>
        <dbReference type="EMBL" id="NYG98475.1"/>
    </source>
</evidence>
<dbReference type="InterPro" id="IPR001279">
    <property type="entry name" value="Metallo-B-lactamas"/>
</dbReference>
<dbReference type="Proteomes" id="UP000553888">
    <property type="component" value="Unassembled WGS sequence"/>
</dbReference>
<keyword evidence="2" id="KW-0378">Hydrolase</keyword>
<keyword evidence="3" id="KW-1185">Reference proteome</keyword>